<dbReference type="Gene3D" id="3.30.1310.10">
    <property type="entry name" value="Nucleoid-associated protein YbaB-like domain"/>
    <property type="match status" value="1"/>
</dbReference>
<dbReference type="Pfam" id="PF02575">
    <property type="entry name" value="YbaB_DNA_bd"/>
    <property type="match status" value="1"/>
</dbReference>
<dbReference type="RefSeq" id="WP_345496202.1">
    <property type="nucleotide sequence ID" value="NZ_BAABJM010000002.1"/>
</dbReference>
<accession>A0ABP9KF26</accession>
<gene>
    <name evidence="2" type="ORF">GCM10023318_32550</name>
</gene>
<feature type="region of interest" description="Disordered" evidence="1">
    <location>
        <begin position="120"/>
        <end position="171"/>
    </location>
</feature>
<dbReference type="InterPro" id="IPR004401">
    <property type="entry name" value="YbaB/EbfC"/>
</dbReference>
<dbReference type="Proteomes" id="UP001500603">
    <property type="component" value="Unassembled WGS sequence"/>
</dbReference>
<protein>
    <recommendedName>
        <fullName evidence="4">YbaB/EbfC family DNA-binding protein</fullName>
    </recommendedName>
</protein>
<dbReference type="EMBL" id="BAABJM010000002">
    <property type="protein sequence ID" value="GAA5055872.1"/>
    <property type="molecule type" value="Genomic_DNA"/>
</dbReference>
<dbReference type="SUPFAM" id="SSF82607">
    <property type="entry name" value="YbaB-like"/>
    <property type="match status" value="1"/>
</dbReference>
<sequence length="171" mass="18518">MANERRKADLAEALEDLHERMRLVTELQRKRAELTGTGTAPKGYVTIDVNADSVVIRTRFSDDIGDLDFDEIAEAVTVAARAAVADVVGKAQALTEPLTAQRDSRPTLGEMLEDLTGVRTEISTPPPATLIPPGASVEESEWEPGPVESDAAAGYEQMPRRHGPGVNRLSW</sequence>
<evidence type="ECO:0000313" key="2">
    <source>
        <dbReference type="EMBL" id="GAA5055872.1"/>
    </source>
</evidence>
<dbReference type="InterPro" id="IPR036894">
    <property type="entry name" value="YbaB-like_sf"/>
</dbReference>
<comment type="caution">
    <text evidence="2">The sequence shown here is derived from an EMBL/GenBank/DDBJ whole genome shotgun (WGS) entry which is preliminary data.</text>
</comment>
<organism evidence="2 3">
    <name type="scientific">Nocardia callitridis</name>
    <dbReference type="NCBI Taxonomy" id="648753"/>
    <lineage>
        <taxon>Bacteria</taxon>
        <taxon>Bacillati</taxon>
        <taxon>Actinomycetota</taxon>
        <taxon>Actinomycetes</taxon>
        <taxon>Mycobacteriales</taxon>
        <taxon>Nocardiaceae</taxon>
        <taxon>Nocardia</taxon>
    </lineage>
</organism>
<name>A0ABP9KF26_9NOCA</name>
<evidence type="ECO:0000313" key="3">
    <source>
        <dbReference type="Proteomes" id="UP001500603"/>
    </source>
</evidence>
<evidence type="ECO:0000256" key="1">
    <source>
        <dbReference type="SAM" id="MobiDB-lite"/>
    </source>
</evidence>
<reference evidence="3" key="1">
    <citation type="journal article" date="2019" name="Int. J. Syst. Evol. Microbiol.">
        <title>The Global Catalogue of Microorganisms (GCM) 10K type strain sequencing project: providing services to taxonomists for standard genome sequencing and annotation.</title>
        <authorList>
            <consortium name="The Broad Institute Genomics Platform"/>
            <consortium name="The Broad Institute Genome Sequencing Center for Infectious Disease"/>
            <person name="Wu L."/>
            <person name="Ma J."/>
        </authorList>
    </citation>
    <scope>NUCLEOTIDE SEQUENCE [LARGE SCALE GENOMIC DNA]</scope>
    <source>
        <strain evidence="3">JCM 18298</strain>
    </source>
</reference>
<evidence type="ECO:0008006" key="4">
    <source>
        <dbReference type="Google" id="ProtNLM"/>
    </source>
</evidence>
<keyword evidence="3" id="KW-1185">Reference proteome</keyword>
<proteinExistence type="predicted"/>